<dbReference type="PRINTS" id="PR00149">
    <property type="entry name" value="FUMRATELYASE"/>
</dbReference>
<feature type="domain" description="Adenylosuccinate lyase C-terminal" evidence="4">
    <location>
        <begin position="458"/>
        <end position="537"/>
    </location>
</feature>
<keyword evidence="1 5" id="KW-0456">Lyase</keyword>
<feature type="compositionally biased region" description="Low complexity" evidence="3">
    <location>
        <begin position="57"/>
        <end position="67"/>
    </location>
</feature>
<protein>
    <submittedName>
        <fullName evidence="5">Adenylosuccinate lyase family protein</fullName>
    </submittedName>
</protein>
<evidence type="ECO:0000313" key="6">
    <source>
        <dbReference type="Proteomes" id="UP000270343"/>
    </source>
</evidence>
<reference evidence="5 6" key="1">
    <citation type="journal article" date="2015" name="Antonie Van Leeuwenhoek">
        <title>Streptomyces klenkii sp. nov., isolated from deep marine sediment.</title>
        <authorList>
            <person name="Veyisoglu A."/>
            <person name="Sahin N."/>
        </authorList>
    </citation>
    <scope>NUCLEOTIDE SEQUENCE [LARGE SCALE GENOMIC DNA]</scope>
    <source>
        <strain evidence="5 6">KCTC 29202</strain>
    </source>
</reference>
<dbReference type="Gene3D" id="1.10.275.10">
    <property type="entry name" value="Fumarase/aspartase (N-terminal domain)"/>
    <property type="match status" value="1"/>
</dbReference>
<dbReference type="InterPro" id="IPR000362">
    <property type="entry name" value="Fumarate_lyase_fam"/>
</dbReference>
<dbReference type="CDD" id="cd01597">
    <property type="entry name" value="pCLME"/>
    <property type="match status" value="1"/>
</dbReference>
<dbReference type="Pfam" id="PF00206">
    <property type="entry name" value="Lyase_1"/>
    <property type="match status" value="1"/>
</dbReference>
<dbReference type="SUPFAM" id="SSF48557">
    <property type="entry name" value="L-aspartase-like"/>
    <property type="match status" value="1"/>
</dbReference>
<dbReference type="SMART" id="SM00998">
    <property type="entry name" value="ADSL_C"/>
    <property type="match status" value="1"/>
</dbReference>
<dbReference type="PANTHER" id="PTHR43172:SF2">
    <property type="entry name" value="ADENYLOSUCCINATE LYASE C-TERMINAL DOMAIN-CONTAINING PROTEIN"/>
    <property type="match status" value="1"/>
</dbReference>
<dbReference type="InterPro" id="IPR008948">
    <property type="entry name" value="L-Aspartase-like"/>
</dbReference>
<comment type="similarity">
    <text evidence="2">Belongs to the class-II fumarase/aspartase family.</text>
</comment>
<dbReference type="InterPro" id="IPR019468">
    <property type="entry name" value="AdenyloSucc_lyase_C"/>
</dbReference>
<dbReference type="InterPro" id="IPR022761">
    <property type="entry name" value="Fumarate_lyase_N"/>
</dbReference>
<dbReference type="EMBL" id="RBAM01000005">
    <property type="protein sequence ID" value="RKN72764.1"/>
    <property type="molecule type" value="Genomic_DNA"/>
</dbReference>
<name>A0A3B0BK56_9ACTN</name>
<comment type="caution">
    <text evidence="5">The sequence shown here is derived from an EMBL/GenBank/DDBJ whole genome shotgun (WGS) entry which is preliminary data.</text>
</comment>
<accession>A0A3B0BK56</accession>
<dbReference type="PANTHER" id="PTHR43172">
    <property type="entry name" value="ADENYLOSUCCINATE LYASE"/>
    <property type="match status" value="1"/>
</dbReference>
<organism evidence="5 6">
    <name type="scientific">Streptomyces klenkii</name>
    <dbReference type="NCBI Taxonomy" id="1420899"/>
    <lineage>
        <taxon>Bacteria</taxon>
        <taxon>Bacillati</taxon>
        <taxon>Actinomycetota</taxon>
        <taxon>Actinomycetes</taxon>
        <taxon>Kitasatosporales</taxon>
        <taxon>Streptomycetaceae</taxon>
        <taxon>Streptomyces</taxon>
    </lineage>
</organism>
<sequence>MTTPGNTPGTPAPLSPPPRRATPAAESGGAVRTEAGSAPPVSAAAAADRRGGGVAGADGPSGAAVPGPQAPPAPAGEAPVADIGLLSPVRVGAAAEDATADAAWLQAMLDAEAALVRAQARVGAVPGEAAEAITRVARAERFDVRALALAARETANPVVGLVQALTAAVAAETPHAAEYVHRGSTSQDILDTGAMLVADRTLRTVRADLTRTAEALAVLAARHRDTLMAGRTLTLHAVPTTFGLKAAGWRQLALDAEQRLAHVHATLPVSLGGAAGTLAGYLEHARLDGAHGTADGTYADRLLDAFAAETGLARPTLPWHALRTPVADLAAALAFTAGALGKTAADVQSLARTEVGEVAEPGGGTAGRGASSAMPHKRNPVLATLIRSAALQVPVLAAGLTQCLATEDERSAGAWHAEWQLLRECLRLAGGAARTAAELAEGLEVRADRMRENLRLTGAQVVSERLAAVLAPRIGRAAAKRLLTEASAEAAAHGRELHTILAEQPLLDGHFSAAELAALCDPADYTGAAGPLVDRALWS</sequence>
<dbReference type="RefSeq" id="WP_120755906.1">
    <property type="nucleotide sequence ID" value="NZ_RBAM01000005.1"/>
</dbReference>
<proteinExistence type="inferred from homology"/>
<dbReference type="Pfam" id="PF10397">
    <property type="entry name" value="ADSL_C"/>
    <property type="match status" value="1"/>
</dbReference>
<dbReference type="InterPro" id="IPR024083">
    <property type="entry name" value="Fumarase/histidase_N"/>
</dbReference>
<evidence type="ECO:0000256" key="2">
    <source>
        <dbReference type="ARBA" id="ARBA00034772"/>
    </source>
</evidence>
<dbReference type="Proteomes" id="UP000270343">
    <property type="component" value="Unassembled WGS sequence"/>
</dbReference>
<keyword evidence="6" id="KW-1185">Reference proteome</keyword>
<dbReference type="AlphaFoldDB" id="A0A3B0BK56"/>
<dbReference type="GO" id="GO:0016829">
    <property type="term" value="F:lyase activity"/>
    <property type="evidence" value="ECO:0007669"/>
    <property type="project" value="UniProtKB-KW"/>
</dbReference>
<evidence type="ECO:0000256" key="1">
    <source>
        <dbReference type="ARBA" id="ARBA00023239"/>
    </source>
</evidence>
<evidence type="ECO:0000259" key="4">
    <source>
        <dbReference type="SMART" id="SM00998"/>
    </source>
</evidence>
<dbReference type="Gene3D" id="1.10.40.30">
    <property type="entry name" value="Fumarase/aspartase (C-terminal domain)"/>
    <property type="match status" value="1"/>
</dbReference>
<dbReference type="Gene3D" id="1.20.200.10">
    <property type="entry name" value="Fumarase/aspartase (Central domain)"/>
    <property type="match status" value="1"/>
</dbReference>
<feature type="compositionally biased region" description="Low complexity" evidence="3">
    <location>
        <begin position="35"/>
        <end position="46"/>
    </location>
</feature>
<gene>
    <name evidence="5" type="ORF">D7231_14995</name>
</gene>
<dbReference type="OrthoDB" id="9768878at2"/>
<feature type="compositionally biased region" description="Pro residues" evidence="3">
    <location>
        <begin position="10"/>
        <end position="20"/>
    </location>
</feature>
<feature type="region of interest" description="Disordered" evidence="3">
    <location>
        <begin position="1"/>
        <end position="79"/>
    </location>
</feature>
<evidence type="ECO:0000313" key="5">
    <source>
        <dbReference type="EMBL" id="RKN72764.1"/>
    </source>
</evidence>
<evidence type="ECO:0000256" key="3">
    <source>
        <dbReference type="SAM" id="MobiDB-lite"/>
    </source>
</evidence>